<reference evidence="2" key="1">
    <citation type="journal article" date="2019" name="Int. J. Syst. Evol. Microbiol.">
        <title>The Global Catalogue of Microorganisms (GCM) 10K type strain sequencing project: providing services to taxonomists for standard genome sequencing and annotation.</title>
        <authorList>
            <consortium name="The Broad Institute Genomics Platform"/>
            <consortium name="The Broad Institute Genome Sequencing Center for Infectious Disease"/>
            <person name="Wu L."/>
            <person name="Ma J."/>
        </authorList>
    </citation>
    <scope>NUCLEOTIDE SEQUENCE [LARGE SCALE GENOMIC DNA]</scope>
    <source>
        <strain evidence="2">JCM 17695</strain>
    </source>
</reference>
<protein>
    <recommendedName>
        <fullName evidence="3">PKD domain-containing protein</fullName>
    </recommendedName>
</protein>
<evidence type="ECO:0008006" key="3">
    <source>
        <dbReference type="Google" id="ProtNLM"/>
    </source>
</evidence>
<proteinExistence type="predicted"/>
<dbReference type="SUPFAM" id="SSF49899">
    <property type="entry name" value="Concanavalin A-like lectins/glucanases"/>
    <property type="match status" value="1"/>
</dbReference>
<keyword evidence="2" id="KW-1185">Reference proteome</keyword>
<evidence type="ECO:0000313" key="2">
    <source>
        <dbReference type="Proteomes" id="UP001596512"/>
    </source>
</evidence>
<dbReference type="InterPro" id="IPR013320">
    <property type="entry name" value="ConA-like_dom_sf"/>
</dbReference>
<name>A0ABW2TWL8_9PSEU</name>
<dbReference type="Proteomes" id="UP001596512">
    <property type="component" value="Unassembled WGS sequence"/>
</dbReference>
<gene>
    <name evidence="1" type="ORF">ACFQV2_34465</name>
</gene>
<dbReference type="Gene3D" id="2.60.120.200">
    <property type="match status" value="1"/>
</dbReference>
<organism evidence="1 2">
    <name type="scientific">Actinokineospora soli</name>
    <dbReference type="NCBI Taxonomy" id="1048753"/>
    <lineage>
        <taxon>Bacteria</taxon>
        <taxon>Bacillati</taxon>
        <taxon>Actinomycetota</taxon>
        <taxon>Actinomycetes</taxon>
        <taxon>Pseudonocardiales</taxon>
        <taxon>Pseudonocardiaceae</taxon>
        <taxon>Actinokineospora</taxon>
    </lineage>
</organism>
<dbReference type="EMBL" id="JBHTEY010000004">
    <property type="protein sequence ID" value="MFC7617749.1"/>
    <property type="molecule type" value="Genomic_DNA"/>
</dbReference>
<comment type="caution">
    <text evidence="1">The sequence shown here is derived from an EMBL/GenBank/DDBJ whole genome shotgun (WGS) entry which is preliminary data.</text>
</comment>
<evidence type="ECO:0000313" key="1">
    <source>
        <dbReference type="EMBL" id="MFC7617749.1"/>
    </source>
</evidence>
<accession>A0ABW2TWL8</accession>
<sequence length="254" mass="26423">MESVDGKYLAGTSNIENGGGVGVTGRFKFTPGTLTGLNGTNDIHRYQWSIGSTTFDKSAAPAADGSLTIAFTPLAGGLYQLNVRSVDKAGNVSHRRTPEPGTPANYESYQFHVPDGSGPVAHWPLDTDGTDVSPNSHNLTFTSGAATDPAGYSGGAFKVGDTSDGAVAPGQLVDTAGAFSIAGWVRVQPGAGEWTRTAISFDDDFASPVMLSYRKDGRTASYWSLGTSCHLSQPCVRIAWSDAPAAEGSGPTWP</sequence>